<reference evidence="1" key="1">
    <citation type="submission" date="2024-05" db="EMBL/GenBank/DDBJ databases">
        <title>Isolation and characterization of Sporomusa carbonis sp. nov., a carboxydotrophic hydrogenogen in the genus of Sporomusa isolated from a charcoal burning pile.</title>
        <authorList>
            <person name="Boeer T."/>
            <person name="Rosenbaum F."/>
            <person name="Eysell L."/>
            <person name="Mueller V."/>
            <person name="Daniel R."/>
            <person name="Poehlein A."/>
        </authorList>
    </citation>
    <scope>NUCLEOTIDE SEQUENCE [LARGE SCALE GENOMIC DNA]</scope>
    <source>
        <strain evidence="1">DSM 3132</strain>
    </source>
</reference>
<evidence type="ECO:0000313" key="2">
    <source>
        <dbReference type="Proteomes" id="UP000216052"/>
    </source>
</evidence>
<dbReference type="Proteomes" id="UP000216052">
    <property type="component" value="Chromosome"/>
</dbReference>
<protein>
    <submittedName>
        <fullName evidence="1">Uncharacterized protein</fullName>
    </submittedName>
</protein>
<name>A0ABZ3J1U6_SPOA4</name>
<evidence type="ECO:0000313" key="1">
    <source>
        <dbReference type="EMBL" id="XFO72349.1"/>
    </source>
</evidence>
<gene>
    <name evidence="1" type="ORF">SPACI_024010</name>
</gene>
<accession>A0ABZ3J1U6</accession>
<dbReference type="EMBL" id="CP155571">
    <property type="protein sequence ID" value="XFO72349.1"/>
    <property type="molecule type" value="Genomic_DNA"/>
</dbReference>
<sequence>MREIKQGVQTINQQRHEWLKTTNGTVDKLPRTYCSLAGKGTRYFHAGNLSKSKKFKNNVRCGQINEFSRKHEIASKHDLRGRGTRDHISDVAITVKDGPQGEKDWLETAMATIPSDANGSNANSRRGSYTHMNSIEKPKNIAIYANKVSAKDDLQGEKDWLEAAMTTIHF</sequence>
<proteinExistence type="predicted"/>
<keyword evidence="2" id="KW-1185">Reference proteome</keyword>
<organism evidence="1 2">
    <name type="scientific">Sporomusa acidovorans (strain ATCC 49682 / DSM 3132 / Mol)</name>
    <dbReference type="NCBI Taxonomy" id="1123286"/>
    <lineage>
        <taxon>Bacteria</taxon>
        <taxon>Bacillati</taxon>
        <taxon>Bacillota</taxon>
        <taxon>Negativicutes</taxon>
        <taxon>Selenomonadales</taxon>
        <taxon>Sporomusaceae</taxon>
        <taxon>Sporomusa</taxon>
    </lineage>
</organism>
<dbReference type="RefSeq" id="WP_093798207.1">
    <property type="nucleotide sequence ID" value="NZ_CP155571.1"/>
</dbReference>